<dbReference type="SUPFAM" id="SSF111384">
    <property type="entry name" value="OmpH-like"/>
    <property type="match status" value="1"/>
</dbReference>
<dbReference type="GO" id="GO:0050821">
    <property type="term" value="P:protein stabilization"/>
    <property type="evidence" value="ECO:0007669"/>
    <property type="project" value="TreeGrafter"/>
</dbReference>
<evidence type="ECO:0000313" key="5">
    <source>
        <dbReference type="EMBL" id="ANJ68213.1"/>
    </source>
</evidence>
<dbReference type="PIRSF" id="PIRSF002094">
    <property type="entry name" value="OMP26_Skp"/>
    <property type="match status" value="1"/>
</dbReference>
<evidence type="ECO:0000256" key="1">
    <source>
        <dbReference type="ARBA" id="ARBA00022729"/>
    </source>
</evidence>
<reference evidence="5 6" key="1">
    <citation type="submission" date="2016-06" db="EMBL/GenBank/DDBJ databases">
        <title>Insight into the functional genes involving in sulfur oxidation in Pearl River water.</title>
        <authorList>
            <person name="Luo J."/>
            <person name="Tan X."/>
            <person name="Lin W."/>
        </authorList>
    </citation>
    <scope>NUCLEOTIDE SEQUENCE [LARGE SCALE GENOMIC DNA]</scope>
    <source>
        <strain evidence="5 6">LS2</strain>
    </source>
</reference>
<feature type="signal peptide" evidence="4">
    <location>
        <begin position="1"/>
        <end position="16"/>
    </location>
</feature>
<dbReference type="Proteomes" id="UP000078596">
    <property type="component" value="Chromosome"/>
</dbReference>
<evidence type="ECO:0000256" key="4">
    <source>
        <dbReference type="SAM" id="SignalP"/>
    </source>
</evidence>
<comment type="similarity">
    <text evidence="2">Belongs to the skp family.</text>
</comment>
<sequence>MSLLVLLFAFVGQASAGSVKVGYVNSVALMEQAPQADMAKQALEQEFSPREQEINDLQQQVQGLQNKLDKDGASMSDAERTKLHQQIDQKMLRIQQKQNDFQDDLNLKKSEALGKLQQTVLQAIKEVAAKNGYELVVSDGVVYAAPTVNITNLVAERLKEMVKAKK</sequence>
<evidence type="ECO:0000256" key="2">
    <source>
        <dbReference type="PIRNR" id="PIRNR002094"/>
    </source>
</evidence>
<dbReference type="KEGG" id="haz:A9404_01495"/>
<dbReference type="Pfam" id="PF03938">
    <property type="entry name" value="OmpH"/>
    <property type="match status" value="1"/>
</dbReference>
<protein>
    <recommendedName>
        <fullName evidence="7">Molecular chaperone Skp</fullName>
    </recommendedName>
</protein>
<organism evidence="5 6">
    <name type="scientific">Halothiobacillus diazotrophicus</name>
    <dbReference type="NCBI Taxonomy" id="1860122"/>
    <lineage>
        <taxon>Bacteria</taxon>
        <taxon>Pseudomonadati</taxon>
        <taxon>Pseudomonadota</taxon>
        <taxon>Gammaproteobacteria</taxon>
        <taxon>Chromatiales</taxon>
        <taxon>Halothiobacillaceae</taxon>
        <taxon>Halothiobacillus</taxon>
    </lineage>
</organism>
<evidence type="ECO:0000256" key="3">
    <source>
        <dbReference type="SAM" id="Coils"/>
    </source>
</evidence>
<dbReference type="Gene3D" id="3.30.910.20">
    <property type="entry name" value="Skp domain"/>
    <property type="match status" value="1"/>
</dbReference>
<dbReference type="STRING" id="1860122.A9404_01495"/>
<dbReference type="GO" id="GO:0005829">
    <property type="term" value="C:cytosol"/>
    <property type="evidence" value="ECO:0007669"/>
    <property type="project" value="TreeGrafter"/>
</dbReference>
<dbReference type="InterPro" id="IPR024930">
    <property type="entry name" value="Skp_dom_sf"/>
</dbReference>
<dbReference type="SMART" id="SM00935">
    <property type="entry name" value="OmpH"/>
    <property type="match status" value="1"/>
</dbReference>
<dbReference type="PANTHER" id="PTHR35089">
    <property type="entry name" value="CHAPERONE PROTEIN SKP"/>
    <property type="match status" value="1"/>
</dbReference>
<dbReference type="EMBL" id="CP016027">
    <property type="protein sequence ID" value="ANJ68213.1"/>
    <property type="molecule type" value="Genomic_DNA"/>
</dbReference>
<dbReference type="InterPro" id="IPR005632">
    <property type="entry name" value="Chaperone_Skp"/>
</dbReference>
<dbReference type="GO" id="GO:0051082">
    <property type="term" value="F:unfolded protein binding"/>
    <property type="evidence" value="ECO:0007669"/>
    <property type="project" value="InterPro"/>
</dbReference>
<feature type="coiled-coil region" evidence="3">
    <location>
        <begin position="40"/>
        <end position="74"/>
    </location>
</feature>
<evidence type="ECO:0008006" key="7">
    <source>
        <dbReference type="Google" id="ProtNLM"/>
    </source>
</evidence>
<evidence type="ECO:0000313" key="6">
    <source>
        <dbReference type="Proteomes" id="UP000078596"/>
    </source>
</evidence>
<accession>A0A191ZK47</accession>
<keyword evidence="1 4" id="KW-0732">Signal</keyword>
<gene>
    <name evidence="5" type="ORF">A9404_01495</name>
</gene>
<proteinExistence type="inferred from homology"/>
<name>A0A191ZK47_9GAMM</name>
<dbReference type="PANTHER" id="PTHR35089:SF1">
    <property type="entry name" value="CHAPERONE PROTEIN SKP"/>
    <property type="match status" value="1"/>
</dbReference>
<keyword evidence="6" id="KW-1185">Reference proteome</keyword>
<keyword evidence="3" id="KW-0175">Coiled coil</keyword>
<feature type="chain" id="PRO_5008250460" description="Molecular chaperone Skp" evidence="4">
    <location>
        <begin position="17"/>
        <end position="166"/>
    </location>
</feature>
<dbReference type="AlphaFoldDB" id="A0A191ZK47"/>